<name>S4MU46_9ACTN</name>
<gene>
    <name evidence="3" type="ORF">STAFG_5774</name>
</gene>
<dbReference type="InterPro" id="IPR008207">
    <property type="entry name" value="Sig_transdc_His_kin_Hpt_dom"/>
</dbReference>
<dbReference type="HOGENOM" id="CLU_3383968_0_0_11"/>
<keyword evidence="1" id="KW-0597">Phosphoprotein</keyword>
<dbReference type="EMBL" id="AOPY01001519">
    <property type="protein sequence ID" value="EPJ37167.1"/>
    <property type="molecule type" value="Genomic_DNA"/>
</dbReference>
<evidence type="ECO:0000313" key="3">
    <source>
        <dbReference type="EMBL" id="EPJ37167.1"/>
    </source>
</evidence>
<organism evidence="3 4">
    <name type="scientific">Streptomyces afghaniensis 772</name>
    <dbReference type="NCBI Taxonomy" id="1283301"/>
    <lineage>
        <taxon>Bacteria</taxon>
        <taxon>Bacillati</taxon>
        <taxon>Actinomycetota</taxon>
        <taxon>Actinomycetes</taxon>
        <taxon>Kitasatosporales</taxon>
        <taxon>Streptomycetaceae</taxon>
        <taxon>Streptomyces</taxon>
    </lineage>
</organism>
<accession>S4MU46</accession>
<dbReference type="GO" id="GO:0000160">
    <property type="term" value="P:phosphorelay signal transduction system"/>
    <property type="evidence" value="ECO:0007669"/>
    <property type="project" value="InterPro"/>
</dbReference>
<dbReference type="PROSITE" id="PS50894">
    <property type="entry name" value="HPT"/>
    <property type="match status" value="1"/>
</dbReference>
<evidence type="ECO:0000259" key="2">
    <source>
        <dbReference type="PROSITE" id="PS50894"/>
    </source>
</evidence>
<keyword evidence="4" id="KW-1185">Reference proteome</keyword>
<evidence type="ECO:0000256" key="1">
    <source>
        <dbReference type="PROSITE-ProRule" id="PRU00110"/>
    </source>
</evidence>
<protein>
    <recommendedName>
        <fullName evidence="2">HPt domain-containing protein</fullName>
    </recommendedName>
</protein>
<feature type="modified residue" description="Phosphohistidine" evidence="1">
    <location>
        <position position="6"/>
    </location>
</feature>
<proteinExistence type="predicted"/>
<comment type="caution">
    <text evidence="3">The sequence shown here is derived from an EMBL/GenBank/DDBJ whole genome shotgun (WGS) entry which is preliminary data.</text>
</comment>
<dbReference type="Proteomes" id="UP000015001">
    <property type="component" value="Unassembled WGS sequence"/>
</dbReference>
<dbReference type="AlphaFoldDB" id="S4MU46"/>
<evidence type="ECO:0000313" key="4">
    <source>
        <dbReference type="Proteomes" id="UP000015001"/>
    </source>
</evidence>
<sequence>MGDTVHQLAGDKLGLPLRRIAGVTHRVPAMLAA</sequence>
<reference evidence="3 4" key="1">
    <citation type="submission" date="2013-02" db="EMBL/GenBank/DDBJ databases">
        <title>Draft Genome Sequence of Streptomyces afghaniensis, Which Produces Compounds of the Julimycin B-Complex.</title>
        <authorList>
            <person name="Gruening B.A."/>
            <person name="Praeg A."/>
            <person name="Erxleben A."/>
            <person name="Guenther S."/>
            <person name="Fiedler H.-P."/>
            <person name="Goodfellow M."/>
            <person name="Mueller M."/>
        </authorList>
    </citation>
    <scope>NUCLEOTIDE SEQUENCE [LARGE SCALE GENOMIC DNA]</scope>
    <source>
        <strain evidence="3 4">772</strain>
    </source>
</reference>
<feature type="domain" description="HPt" evidence="2">
    <location>
        <begin position="1"/>
        <end position="33"/>
    </location>
</feature>